<keyword evidence="4" id="KW-1185">Reference proteome</keyword>
<organism evidence="3 4">
    <name type="scientific">Sphagnum jensenii</name>
    <dbReference type="NCBI Taxonomy" id="128206"/>
    <lineage>
        <taxon>Eukaryota</taxon>
        <taxon>Viridiplantae</taxon>
        <taxon>Streptophyta</taxon>
        <taxon>Embryophyta</taxon>
        <taxon>Bryophyta</taxon>
        <taxon>Sphagnophytina</taxon>
        <taxon>Sphagnopsida</taxon>
        <taxon>Sphagnales</taxon>
        <taxon>Sphagnaceae</taxon>
        <taxon>Sphagnum</taxon>
    </lineage>
</organism>
<proteinExistence type="predicted"/>
<gene>
    <name evidence="3" type="ORF">CSSPJE1EN1_LOCUS3598</name>
</gene>
<protein>
    <submittedName>
        <fullName evidence="3">Uncharacterized protein</fullName>
    </submittedName>
</protein>
<accession>A0ABP0VYH9</accession>
<reference evidence="3" key="1">
    <citation type="submission" date="2024-02" db="EMBL/GenBank/DDBJ databases">
        <authorList>
            <consortium name="ELIXIR-Norway"/>
            <consortium name="Elixir Norway"/>
        </authorList>
    </citation>
    <scope>NUCLEOTIDE SEQUENCE</scope>
</reference>
<keyword evidence="2" id="KW-0067">ATP-binding</keyword>
<evidence type="ECO:0000313" key="3">
    <source>
        <dbReference type="EMBL" id="CAK9258120.1"/>
    </source>
</evidence>
<dbReference type="Proteomes" id="UP001497444">
    <property type="component" value="Chromosome 11"/>
</dbReference>
<dbReference type="Pfam" id="PF08433">
    <property type="entry name" value="KTI12"/>
    <property type="match status" value="1"/>
</dbReference>
<dbReference type="EMBL" id="OZ020106">
    <property type="protein sequence ID" value="CAK9258120.1"/>
    <property type="molecule type" value="Genomic_DNA"/>
</dbReference>
<dbReference type="InterPro" id="IPR013641">
    <property type="entry name" value="KTI12/PSTK"/>
</dbReference>
<sequence length="66" mass="7415">MTLTVELHICLRRSVGLPELRRLRRTFLKLAGQSSLSGPPPPSDAKSAKRMFADYLNRELSSDSSR</sequence>
<name>A0ABP0VYH9_9BRYO</name>
<evidence type="ECO:0000256" key="2">
    <source>
        <dbReference type="ARBA" id="ARBA00022840"/>
    </source>
</evidence>
<keyword evidence="1" id="KW-0547">Nucleotide-binding</keyword>
<evidence type="ECO:0000256" key="1">
    <source>
        <dbReference type="ARBA" id="ARBA00022741"/>
    </source>
</evidence>
<evidence type="ECO:0000313" key="4">
    <source>
        <dbReference type="Proteomes" id="UP001497444"/>
    </source>
</evidence>